<keyword evidence="3" id="KW-1185">Reference proteome</keyword>
<proteinExistence type="predicted"/>
<feature type="region of interest" description="Disordered" evidence="1">
    <location>
        <begin position="1"/>
        <end position="34"/>
    </location>
</feature>
<protein>
    <submittedName>
        <fullName evidence="2">Uncharacterized protein</fullName>
    </submittedName>
</protein>
<gene>
    <name evidence="2" type="ORF">LRX75_17800</name>
</gene>
<name>A0A9X1T2F6_9HYPH</name>
<organism evidence="2 3">
    <name type="scientific">Rhizobium quercicola</name>
    <dbReference type="NCBI Taxonomy" id="2901226"/>
    <lineage>
        <taxon>Bacteria</taxon>
        <taxon>Pseudomonadati</taxon>
        <taxon>Pseudomonadota</taxon>
        <taxon>Alphaproteobacteria</taxon>
        <taxon>Hyphomicrobiales</taxon>
        <taxon>Rhizobiaceae</taxon>
        <taxon>Rhizobium/Agrobacterium group</taxon>
        <taxon>Rhizobium</taxon>
    </lineage>
</organism>
<dbReference type="EMBL" id="JAJOZR010000012">
    <property type="protein sequence ID" value="MCD7110890.1"/>
    <property type="molecule type" value="Genomic_DNA"/>
</dbReference>
<sequence length="64" mass="7038">MTTHLPIPRRAASSDFQRRSRRDTSSEETRASGTVRRCSVFVLPGVMDAAPRRCIGTDLSAMTA</sequence>
<evidence type="ECO:0000313" key="3">
    <source>
        <dbReference type="Proteomes" id="UP001139089"/>
    </source>
</evidence>
<evidence type="ECO:0000256" key="1">
    <source>
        <dbReference type="SAM" id="MobiDB-lite"/>
    </source>
</evidence>
<feature type="compositionally biased region" description="Basic and acidic residues" evidence="1">
    <location>
        <begin position="16"/>
        <end position="30"/>
    </location>
</feature>
<dbReference type="Proteomes" id="UP001139089">
    <property type="component" value="Unassembled WGS sequence"/>
</dbReference>
<comment type="caution">
    <text evidence="2">The sequence shown here is derived from an EMBL/GenBank/DDBJ whole genome shotgun (WGS) entry which is preliminary data.</text>
</comment>
<evidence type="ECO:0000313" key="2">
    <source>
        <dbReference type="EMBL" id="MCD7110890.1"/>
    </source>
</evidence>
<dbReference type="AlphaFoldDB" id="A0A9X1T2F6"/>
<reference evidence="2" key="1">
    <citation type="submission" date="2021-12" db="EMBL/GenBank/DDBJ databases">
        <authorList>
            <person name="Li Y."/>
        </authorList>
    </citation>
    <scope>NUCLEOTIDE SEQUENCE</scope>
    <source>
        <strain evidence="2">DKSPLA3</strain>
    </source>
</reference>
<accession>A0A9X1T2F6</accession>